<dbReference type="InterPro" id="IPR013538">
    <property type="entry name" value="ASHA1/2-like_C"/>
</dbReference>
<dbReference type="InterPro" id="IPR023393">
    <property type="entry name" value="START-like_dom_sf"/>
</dbReference>
<reference evidence="4" key="1">
    <citation type="journal article" date="2019" name="Int. J. Syst. Evol. Microbiol.">
        <title>The Global Catalogue of Microorganisms (GCM) 10K type strain sequencing project: providing services to taxonomists for standard genome sequencing and annotation.</title>
        <authorList>
            <consortium name="The Broad Institute Genomics Platform"/>
            <consortium name="The Broad Institute Genome Sequencing Center for Infectious Disease"/>
            <person name="Wu L."/>
            <person name="Ma J."/>
        </authorList>
    </citation>
    <scope>NUCLEOTIDE SEQUENCE [LARGE SCALE GENOMIC DNA]</scope>
    <source>
        <strain evidence="4">DFY41</strain>
    </source>
</reference>
<dbReference type="RefSeq" id="WP_378592872.1">
    <property type="nucleotide sequence ID" value="NZ_JBHSKD010000027.1"/>
</dbReference>
<name>A0ABW0BPA8_9ACTN</name>
<dbReference type="SUPFAM" id="SSF55961">
    <property type="entry name" value="Bet v1-like"/>
    <property type="match status" value="1"/>
</dbReference>
<dbReference type="Proteomes" id="UP001596087">
    <property type="component" value="Unassembled WGS sequence"/>
</dbReference>
<keyword evidence="4" id="KW-1185">Reference proteome</keyword>
<protein>
    <submittedName>
        <fullName evidence="3">SRPBCC domain-containing protein</fullName>
    </submittedName>
</protein>
<sequence length="144" mass="15629">MDLSPIVVEQVVPVGPDAAFTAFTRDLGAWWDPRLTPDPATYTGVDLDPEVGGEVAMRHGDERFVWGRVSAWEPGVRYAQSFTLALDRAHPTSLEVTFAAEEGGTRVRLTHGGWTAENGHRRGTFGEWGLLLGRYAQHVAGAAG</sequence>
<dbReference type="Pfam" id="PF08327">
    <property type="entry name" value="AHSA1"/>
    <property type="match status" value="1"/>
</dbReference>
<evidence type="ECO:0000259" key="2">
    <source>
        <dbReference type="Pfam" id="PF08327"/>
    </source>
</evidence>
<evidence type="ECO:0000313" key="3">
    <source>
        <dbReference type="EMBL" id="MFC5179023.1"/>
    </source>
</evidence>
<comment type="similarity">
    <text evidence="1">Belongs to the AHA1 family.</text>
</comment>
<accession>A0ABW0BPA8</accession>
<evidence type="ECO:0000313" key="4">
    <source>
        <dbReference type="Proteomes" id="UP001596087"/>
    </source>
</evidence>
<proteinExistence type="inferred from homology"/>
<dbReference type="Gene3D" id="3.30.530.20">
    <property type="match status" value="1"/>
</dbReference>
<evidence type="ECO:0000256" key="1">
    <source>
        <dbReference type="ARBA" id="ARBA00006817"/>
    </source>
</evidence>
<gene>
    <name evidence="3" type="ORF">ACFPGP_20235</name>
</gene>
<organism evidence="3 4">
    <name type="scientific">Nocardioides taihuensis</name>
    <dbReference type="NCBI Taxonomy" id="1835606"/>
    <lineage>
        <taxon>Bacteria</taxon>
        <taxon>Bacillati</taxon>
        <taxon>Actinomycetota</taxon>
        <taxon>Actinomycetes</taxon>
        <taxon>Propionibacteriales</taxon>
        <taxon>Nocardioidaceae</taxon>
        <taxon>Nocardioides</taxon>
    </lineage>
</organism>
<feature type="domain" description="Activator of Hsp90 ATPase homologue 1/2-like C-terminal" evidence="2">
    <location>
        <begin position="16"/>
        <end position="134"/>
    </location>
</feature>
<dbReference type="EMBL" id="JBHSKD010000027">
    <property type="protein sequence ID" value="MFC5179023.1"/>
    <property type="molecule type" value="Genomic_DNA"/>
</dbReference>
<comment type="caution">
    <text evidence="3">The sequence shown here is derived from an EMBL/GenBank/DDBJ whole genome shotgun (WGS) entry which is preliminary data.</text>
</comment>